<evidence type="ECO:0000313" key="2">
    <source>
        <dbReference type="EMBL" id="QJW89184.1"/>
    </source>
</evidence>
<reference evidence="2 3" key="1">
    <citation type="submission" date="2020-05" db="EMBL/GenBank/DDBJ databases">
        <title>Genome sequencing of Spirosoma sp. TS118.</title>
        <authorList>
            <person name="Lee J.-H."/>
            <person name="Jeong S."/>
            <person name="Zhao L."/>
            <person name="Jung J.-H."/>
            <person name="Kim M.-K."/>
            <person name="Lim S."/>
        </authorList>
    </citation>
    <scope>NUCLEOTIDE SEQUENCE [LARGE SCALE GENOMIC DNA]</scope>
    <source>
        <strain evidence="2 3">TS118</strain>
    </source>
</reference>
<dbReference type="InterPro" id="IPR013783">
    <property type="entry name" value="Ig-like_fold"/>
</dbReference>
<dbReference type="InterPro" id="IPR036179">
    <property type="entry name" value="Ig-like_dom_sf"/>
</dbReference>
<feature type="compositionally biased region" description="Basic and acidic residues" evidence="1">
    <location>
        <begin position="345"/>
        <end position="354"/>
    </location>
</feature>
<evidence type="ECO:0008006" key="4">
    <source>
        <dbReference type="Google" id="ProtNLM"/>
    </source>
</evidence>
<protein>
    <recommendedName>
        <fullName evidence="4">Ig-like domain-containing protein</fullName>
    </recommendedName>
</protein>
<dbReference type="RefSeq" id="WP_171739023.1">
    <property type="nucleotide sequence ID" value="NZ_CP053435.1"/>
</dbReference>
<dbReference type="EMBL" id="CP053435">
    <property type="protein sequence ID" value="QJW89184.1"/>
    <property type="molecule type" value="Genomic_DNA"/>
</dbReference>
<evidence type="ECO:0000313" key="3">
    <source>
        <dbReference type="Proteomes" id="UP000502756"/>
    </source>
</evidence>
<evidence type="ECO:0000256" key="1">
    <source>
        <dbReference type="SAM" id="MobiDB-lite"/>
    </source>
</evidence>
<name>A0A6M5Y6S4_9BACT</name>
<dbReference type="Gene3D" id="2.60.40.10">
    <property type="entry name" value="Immunoglobulins"/>
    <property type="match status" value="1"/>
</dbReference>
<dbReference type="Proteomes" id="UP000502756">
    <property type="component" value="Chromosome"/>
</dbReference>
<feature type="region of interest" description="Disordered" evidence="1">
    <location>
        <begin position="333"/>
        <end position="363"/>
    </location>
</feature>
<organism evidence="2 3">
    <name type="scientific">Spirosoma taeanense</name>
    <dbReference type="NCBI Taxonomy" id="2735870"/>
    <lineage>
        <taxon>Bacteria</taxon>
        <taxon>Pseudomonadati</taxon>
        <taxon>Bacteroidota</taxon>
        <taxon>Cytophagia</taxon>
        <taxon>Cytophagales</taxon>
        <taxon>Cytophagaceae</taxon>
        <taxon>Spirosoma</taxon>
    </lineage>
</organism>
<dbReference type="SUPFAM" id="SSF48726">
    <property type="entry name" value="Immunoglobulin"/>
    <property type="match status" value="1"/>
</dbReference>
<proteinExistence type="predicted"/>
<accession>A0A6M5Y6S4</accession>
<keyword evidence="3" id="KW-1185">Reference proteome</keyword>
<sequence length="1596" mass="170981">MHFNFYSFRTFTSASAIAYLCLLACLTLSSYSLLSGKEPSGRKRPSGSSIASAVGIATNRESPRPLPVHRPNRMAANDPIRFSLRANKQMIRLGETIELTITAELLNVSPNLMFFQPGSNAYRLKLLLPAGFEQTGGDFSDYLGDELSHPARPSATYRVVGRFHTAAAGASFRLLRGTGQANDQSLFVEKTILRLKTLPTENSTGRQNSSESKDAGSVLYINTDIVPSAARVGAEASYRGFLDFASCDAVGGWALDAGSVRESVSVDIYINGQKATTLVADQARQDVADAYGVTGFNKYGYSWRIPESYKHNAPLTVSVKITGTSQDLALSPRSTDVCVGAGDPPKPEPEEPAKPDTLVQKPEPAAPAGQYVGFLDFADCNGIGGWILDRSNTRQSQRIDIYINGRKVTTIRADQMRQDVADAFGVHGFSRFGYSWEIPASYKQNTPLTISVKPAGTATDLSLSPRTTAVCPGPVLPPQPEPKPDNCAFTIQAPSVTATCGSSVTLNAECSGANCNDITYTWTSYGMEKKGQTITATVPSTDGVYSFTVTASRAGCANKTATGTVTVSGCNQPKPEPKPEPKPDTCAFVIKTQSLTAACGGSVTLKADCNGANCDGISYTWKGKDLDKKGQSVTTTAPSTDGVYSYTVTAERNGCASQTSVATVTVSGCTPPVSDTCGFSIKSAPVSATCSSNVTLLADCEGNCDGLTYTWKGKDLDQKGQFVNITAPSTNGTYSYTVTASRPGCTDRTVVTALTVSGCKSPDPKPDTCAFVIRTQSLTAACGTSVTLNADCNGANCDGITYTWKGRDLDKRGQSVTTTVPAEDGTFSYTVTASRTGCATQTAIATVLVSGCKPPVTDTCGFTIKADPVTALCGNSVRIVADCEGNCDGLTYAWKGKDLDQKGQFVTVSPPATNGVYSYTVTVSRPGCVNRTAIARVTVNDCVPSKPDTCAFVIKTQSLTAACGSSVTLKADCNGANCDGISYTWKGKDLDKKGQSVTTTVPSANGVYSYTVTATRTGCASQSAIAVVTIEDCTPPIQDNCGFSIKAAPVSANCGSEATLLADCMGNCDGLTYAWKGNGVDQKGQFITIKAPSTNGTYSYTVTASRPGCTDRTTIVRLTVSGCTPPDGGNEDYPILNSPYPDDKRPVLQNERVRVAIDLGVGAVIREVTDLQVGENMINCMIKSDGKRDPGRDDQISLYAMPSDNNNWTVNGKPVLSDIGYNPVQGGSIAGEFSPVLAYGRTDKMLYAKTRGLHWGLSNEPGDYIVEQWIKLEGNIVRRHIRITGSRPDETRYTDTRQQELPCTYTNSAYYQYYVVQGEPYTGAPLVNVNTLPNIAGTGYSFSDYPNMGQMGPYNVDASEPWIMAVRPNTNRGLALHTPFSHEFKAALFGELGYGPAESSNAGYIANGMSLILDRNGVYEFDVNMVVGTLDEMRNTVNRLPRSETKPNYRFAGHPTRHGFYLRKGYDQGFPVGNELIITPVDRRFRLSSPHKGYKASEFNVIYVRMRAITTETQLVLDWRKVGQSELEAAQADQAVTFTIKGDNQYHTIAIPVGKNQNWNGIINEFSIRYANPTETPMGGQELGVKWISATDLGDQ</sequence>
<gene>
    <name evidence="2" type="ORF">HNV11_07155</name>
</gene>
<dbReference type="KEGG" id="stae:HNV11_07155"/>